<comment type="caution">
    <text evidence="2">The sequence shown here is derived from an EMBL/GenBank/DDBJ whole genome shotgun (WGS) entry which is preliminary data.</text>
</comment>
<feature type="region of interest" description="Disordered" evidence="1">
    <location>
        <begin position="75"/>
        <end position="110"/>
    </location>
</feature>
<evidence type="ECO:0000313" key="2">
    <source>
        <dbReference type="EMBL" id="KFH05715.1"/>
    </source>
</evidence>
<evidence type="ECO:0000256" key="1">
    <source>
        <dbReference type="SAM" id="MobiDB-lite"/>
    </source>
</evidence>
<organism evidence="2 3">
    <name type="scientific">Toxoplasma gondii MAS</name>
    <dbReference type="NCBI Taxonomy" id="943118"/>
    <lineage>
        <taxon>Eukaryota</taxon>
        <taxon>Sar</taxon>
        <taxon>Alveolata</taxon>
        <taxon>Apicomplexa</taxon>
        <taxon>Conoidasida</taxon>
        <taxon>Coccidia</taxon>
        <taxon>Eucoccidiorida</taxon>
        <taxon>Eimeriorina</taxon>
        <taxon>Sarcocystidae</taxon>
        <taxon>Toxoplasma</taxon>
    </lineage>
</organism>
<protein>
    <submittedName>
        <fullName evidence="2">eIF2 kinase IF2K-C</fullName>
    </submittedName>
</protein>
<feature type="region of interest" description="Disordered" evidence="1">
    <location>
        <begin position="215"/>
        <end position="264"/>
    </location>
</feature>
<keyword evidence="2" id="KW-0418">Kinase</keyword>
<dbReference type="GO" id="GO:0016301">
    <property type="term" value="F:kinase activity"/>
    <property type="evidence" value="ECO:0007669"/>
    <property type="project" value="UniProtKB-KW"/>
</dbReference>
<feature type="region of interest" description="Disordered" evidence="1">
    <location>
        <begin position="1"/>
        <end position="24"/>
    </location>
</feature>
<sequence length="393" mass="42926">MKRPVRRPAGNATSRPSSGASAPQALASRDLLQWLVFLSSSSLSLPSTSVCSPSLCASSPPLPGAPASALSLSSLAPSATEKGEVSPSASETTVSAEDEQPEEDARQTTAKREREKLFAMLDEAVAATDGTAFATTRDLHEDEATAVQRENKANVHELNIHIEHLYGEETSQSAVDRFSCFSGSDPRACTQQSLLGSVACVALLESQARKWMLLKRAGTPTRRTRRRKEERGEQRERKAEGRTKNHKSKEGQEKELARHDRQKKSPSAFISRWFSGKLRVGREWRKAWNQALPCEPRRRASHLLSAPTKFLRSSRALECLCGSVELACTDSVGSQKQHGLAFASSRVSHVSRSRAGTPERAGRPLGDADSFLRVWSCQATSVVACSHQHWASV</sequence>
<evidence type="ECO:0000313" key="3">
    <source>
        <dbReference type="Proteomes" id="UP000028821"/>
    </source>
</evidence>
<dbReference type="AlphaFoldDB" id="A0A086PZD3"/>
<feature type="compositionally biased region" description="Polar residues" evidence="1">
    <location>
        <begin position="11"/>
        <end position="21"/>
    </location>
</feature>
<dbReference type="Proteomes" id="UP000028821">
    <property type="component" value="Unassembled WGS sequence"/>
</dbReference>
<feature type="compositionally biased region" description="Basic and acidic residues" evidence="1">
    <location>
        <begin position="227"/>
        <end position="259"/>
    </location>
</feature>
<dbReference type="EMBL" id="AEXC02002367">
    <property type="protein sequence ID" value="KFH05715.1"/>
    <property type="molecule type" value="Genomic_DNA"/>
</dbReference>
<name>A0A086PZD3_TOXGO</name>
<proteinExistence type="predicted"/>
<keyword evidence="2" id="KW-0808">Transferase</keyword>
<reference evidence="2 3" key="1">
    <citation type="submission" date="2014-04" db="EMBL/GenBank/DDBJ databases">
        <authorList>
            <person name="Sibley D."/>
            <person name="Venepally P."/>
            <person name="Karamycheva S."/>
            <person name="Hadjithomas M."/>
            <person name="Khan A."/>
            <person name="Brunk B."/>
            <person name="Roos D."/>
            <person name="Caler E."/>
            <person name="Lorenzi H."/>
        </authorList>
    </citation>
    <scope>NUCLEOTIDE SEQUENCE [LARGE SCALE GENOMIC DNA]</scope>
    <source>
        <strain evidence="2 3">MAS</strain>
    </source>
</reference>
<gene>
    <name evidence="2" type="ORF">TGMAS_204110</name>
</gene>
<accession>A0A086PZD3</accession>
<dbReference type="VEuPathDB" id="ToxoDB:TGMAS_204110"/>